<dbReference type="Gene3D" id="3.90.1570.10">
    <property type="entry name" value="tt1808, chain A"/>
    <property type="match status" value="1"/>
</dbReference>
<dbReference type="InterPro" id="IPR011335">
    <property type="entry name" value="Restrct_endonuc-II-like"/>
</dbReference>
<evidence type="ECO:0000313" key="2">
    <source>
        <dbReference type="EMBL" id="EAZ91033.1"/>
    </source>
</evidence>
<evidence type="ECO:0000259" key="1">
    <source>
        <dbReference type="Pfam" id="PF05685"/>
    </source>
</evidence>
<dbReference type="CDD" id="cd06260">
    <property type="entry name" value="DUF820-like"/>
    <property type="match status" value="1"/>
</dbReference>
<dbReference type="RefSeq" id="WP_008275855.1">
    <property type="nucleotide sequence ID" value="NZ_AAXW01000017.1"/>
</dbReference>
<gene>
    <name evidence="2" type="ORF">CY0110_27515</name>
</gene>
<dbReference type="Proteomes" id="UP000003781">
    <property type="component" value="Unassembled WGS sequence"/>
</dbReference>
<dbReference type="OrthoDB" id="422510at2"/>
<protein>
    <recommendedName>
        <fullName evidence="1">Putative restriction endonuclease domain-containing protein</fullName>
    </recommendedName>
</protein>
<dbReference type="SUPFAM" id="SSF52980">
    <property type="entry name" value="Restriction endonuclease-like"/>
    <property type="match status" value="1"/>
</dbReference>
<accession>A3IR43</accession>
<dbReference type="PANTHER" id="PTHR36558">
    <property type="entry name" value="GLR1098 PROTEIN"/>
    <property type="match status" value="1"/>
</dbReference>
<comment type="caution">
    <text evidence="2">The sequence shown here is derived from an EMBL/GenBank/DDBJ whole genome shotgun (WGS) entry which is preliminary data.</text>
</comment>
<dbReference type="PANTHER" id="PTHR36558:SF1">
    <property type="entry name" value="RESTRICTION ENDONUCLEASE DOMAIN-CONTAINING PROTEIN-RELATED"/>
    <property type="match status" value="1"/>
</dbReference>
<dbReference type="EMBL" id="AAXW01000017">
    <property type="protein sequence ID" value="EAZ91033.1"/>
    <property type="molecule type" value="Genomic_DNA"/>
</dbReference>
<dbReference type="InterPro" id="IPR008538">
    <property type="entry name" value="Uma2"/>
</dbReference>
<dbReference type="InterPro" id="IPR012296">
    <property type="entry name" value="Nuclease_put_TT1808"/>
</dbReference>
<dbReference type="AlphaFoldDB" id="A3IR43"/>
<sequence length="193" mass="22546">MVIDVQKKTKFYTPEEYLKLEADAQQRHHYIKGEIIEMAGGTPNHNKIALNLSSALNFALKGKPLDVFMTDQRLWIPSEKIYTYPDIMVVNQPLEYAQNRNDTLINPLLIVEVLSTSTRNYDKDEKFAAYRTISSFQEYILIDQNCIHIEQYSRQESNKWTFIEYNNSTDTLTLSSVNFEIALIDIYDKVNFN</sequence>
<feature type="domain" description="Putative restriction endonuclease" evidence="1">
    <location>
        <begin position="14"/>
        <end position="177"/>
    </location>
</feature>
<evidence type="ECO:0000313" key="3">
    <source>
        <dbReference type="Proteomes" id="UP000003781"/>
    </source>
</evidence>
<keyword evidence="3" id="KW-1185">Reference proteome</keyword>
<proteinExistence type="predicted"/>
<reference evidence="2 3" key="1">
    <citation type="submission" date="2007-03" db="EMBL/GenBank/DDBJ databases">
        <authorList>
            <person name="Stal L."/>
            <person name="Ferriera S."/>
            <person name="Johnson J."/>
            <person name="Kravitz S."/>
            <person name="Beeson K."/>
            <person name="Sutton G."/>
            <person name="Rogers Y.-H."/>
            <person name="Friedman R."/>
            <person name="Frazier M."/>
            <person name="Venter J.C."/>
        </authorList>
    </citation>
    <scope>NUCLEOTIDE SEQUENCE [LARGE SCALE GENOMIC DNA]</scope>
    <source>
        <strain evidence="2 3">CCY0110</strain>
    </source>
</reference>
<organism evidence="2 3">
    <name type="scientific">Crocosphaera chwakensis CCY0110</name>
    <dbReference type="NCBI Taxonomy" id="391612"/>
    <lineage>
        <taxon>Bacteria</taxon>
        <taxon>Bacillati</taxon>
        <taxon>Cyanobacteriota</taxon>
        <taxon>Cyanophyceae</taxon>
        <taxon>Oscillatoriophycideae</taxon>
        <taxon>Chroococcales</taxon>
        <taxon>Aphanothecaceae</taxon>
        <taxon>Crocosphaera</taxon>
        <taxon>Crocosphaera chwakensis</taxon>
    </lineage>
</organism>
<dbReference type="eggNOG" id="COG4636">
    <property type="taxonomic scope" value="Bacteria"/>
</dbReference>
<name>A3IR43_9CHRO</name>
<dbReference type="Pfam" id="PF05685">
    <property type="entry name" value="Uma2"/>
    <property type="match status" value="1"/>
</dbReference>